<comment type="caution">
    <text evidence="11">The sequence shown here is derived from an EMBL/GenBank/DDBJ whole genome shotgun (WGS) entry which is preliminary data.</text>
</comment>
<evidence type="ECO:0000256" key="6">
    <source>
        <dbReference type="ARBA" id="ARBA00022840"/>
    </source>
</evidence>
<dbReference type="PRINTS" id="PR00364">
    <property type="entry name" value="DISEASERSIST"/>
</dbReference>
<dbReference type="InterPro" id="IPR032675">
    <property type="entry name" value="LRR_dom_sf"/>
</dbReference>
<dbReference type="InterPro" id="IPR057135">
    <property type="entry name" value="At4g27190-like_LRR"/>
</dbReference>
<dbReference type="Gene3D" id="1.10.8.430">
    <property type="entry name" value="Helical domain of apoptotic protease-activating factors"/>
    <property type="match status" value="1"/>
</dbReference>
<keyword evidence="6" id="KW-0067">ATP-binding</keyword>
<evidence type="ECO:0000259" key="8">
    <source>
        <dbReference type="Pfam" id="PF00931"/>
    </source>
</evidence>
<sequence length="873" mass="98931">MGNCISIACQTSSPDFVLSHCFKCTSKHTKYVSELGGTLDALKTAFEELTDAKNDLMRRVHVAEQQQRLKRLDTVQRWISRVEAMEAEVNELMLTSTQEVNKLCLWGCCSRNYISSYKFGKKVSEKLAEVTDLQSKGLFEVVAERVLGAPTGEMPLEPTVGLETLFDKVWRDLNNENVGIMGLYGMGGVGKTTLLTKINNNFLETPNDYNVIWVVVSNNHTVENIQNALGKKIGYSDEAWKSRDSHQKAIDIFGVLKRRRFVLLLDDVWERVDLIKLGVPLPDRLNGSKVVFTTRKKDVCYHMHADEKVEVKCLAWDKSWKLFQEMVGEEALNVHPEIPNLAQTVAKECDGLPLALITIGRAMACKTTPEEWNYAIKVLKNSASEFSGMGDGVLPLLKFSYDNLASEKVRSCFLYCALFPEDDSIWRKDLIDLWMGEGFLDEYADINDAKNQGYDIIGTLLYACLLEEGVFDHVKMHDVIRDMALWIVSGYGTTTNNSFLVQTKAQLSELPTLEKWNEVSRISLMRNEIECLSGTPLCPNLLTLFLRHNRLCQITDDFFELMPKLRVLDLSMNRTHFPVAISKLVSLQYLDLSNTGIKELPRESSNLLLLKCLKLNVARELDVIPEQIISSFSRLQVLEMFHRGISGKIVEDSVQCGGNELLIKELQLLKSLIALSVSIKSVSAFERFLESKNLVSCTQGLYLQHLSGLHFLKVSSLIDLKLLEAFSISNCTSLEIDWGWERLQHSMITGAGCFQKLSRVTVQHCHKLKDLSWLIFVPNLYFLAIKNCSALEEIIRLNKLDDDGLEVTKHPDPFGKLEILSLFNLPSLKNIYRKPLPCLKSINVRKCAELKKLPISSEITKIQNLTIYGEESW</sequence>
<dbReference type="Pfam" id="PF00931">
    <property type="entry name" value="NB-ARC"/>
    <property type="match status" value="1"/>
</dbReference>
<dbReference type="InterPro" id="IPR002182">
    <property type="entry name" value="NB-ARC"/>
</dbReference>
<accession>A0AA88JHQ4</accession>
<reference evidence="11" key="1">
    <citation type="submission" date="2023-07" db="EMBL/GenBank/DDBJ databases">
        <title>draft genome sequence of fig (Ficus carica).</title>
        <authorList>
            <person name="Takahashi T."/>
            <person name="Nishimura K."/>
        </authorList>
    </citation>
    <scope>NUCLEOTIDE SEQUENCE</scope>
</reference>
<dbReference type="AlphaFoldDB" id="A0AA88JHQ4"/>
<evidence type="ECO:0000256" key="4">
    <source>
        <dbReference type="ARBA" id="ARBA00022741"/>
    </source>
</evidence>
<feature type="domain" description="Disease resistance protein winged helix" evidence="10">
    <location>
        <begin position="418"/>
        <end position="484"/>
    </location>
</feature>
<evidence type="ECO:0000256" key="3">
    <source>
        <dbReference type="ARBA" id="ARBA00022737"/>
    </source>
</evidence>
<name>A0AA88JHQ4_FICCA</name>
<organism evidence="11 12">
    <name type="scientific">Ficus carica</name>
    <name type="common">Common fig</name>
    <dbReference type="NCBI Taxonomy" id="3494"/>
    <lineage>
        <taxon>Eukaryota</taxon>
        <taxon>Viridiplantae</taxon>
        <taxon>Streptophyta</taxon>
        <taxon>Embryophyta</taxon>
        <taxon>Tracheophyta</taxon>
        <taxon>Spermatophyta</taxon>
        <taxon>Magnoliopsida</taxon>
        <taxon>eudicotyledons</taxon>
        <taxon>Gunneridae</taxon>
        <taxon>Pentapetalae</taxon>
        <taxon>rosids</taxon>
        <taxon>fabids</taxon>
        <taxon>Rosales</taxon>
        <taxon>Moraceae</taxon>
        <taxon>Ficeae</taxon>
        <taxon>Ficus</taxon>
    </lineage>
</organism>
<dbReference type="SUPFAM" id="SSF52058">
    <property type="entry name" value="L domain-like"/>
    <property type="match status" value="1"/>
</dbReference>
<evidence type="ECO:0000313" key="11">
    <source>
        <dbReference type="EMBL" id="GMN74795.1"/>
    </source>
</evidence>
<evidence type="ECO:0000256" key="5">
    <source>
        <dbReference type="ARBA" id="ARBA00022821"/>
    </source>
</evidence>
<keyword evidence="3" id="KW-0677">Repeat</keyword>
<feature type="non-terminal residue" evidence="11">
    <location>
        <position position="873"/>
    </location>
</feature>
<evidence type="ECO:0000256" key="1">
    <source>
        <dbReference type="ARBA" id="ARBA00008894"/>
    </source>
</evidence>
<dbReference type="Pfam" id="PF13855">
    <property type="entry name" value="LRR_8"/>
    <property type="match status" value="1"/>
</dbReference>
<dbReference type="PANTHER" id="PTHR33463:SF220">
    <property type="entry name" value="NB-ARC DOMAIN-CONTAINING PROTEIN"/>
    <property type="match status" value="1"/>
</dbReference>
<dbReference type="Gene3D" id="3.40.50.300">
    <property type="entry name" value="P-loop containing nucleotide triphosphate hydrolases"/>
    <property type="match status" value="1"/>
</dbReference>
<evidence type="ECO:0008006" key="13">
    <source>
        <dbReference type="Google" id="ProtNLM"/>
    </source>
</evidence>
<evidence type="ECO:0000259" key="9">
    <source>
        <dbReference type="Pfam" id="PF23247"/>
    </source>
</evidence>
<dbReference type="InterPro" id="IPR001611">
    <property type="entry name" value="Leu-rich_rpt"/>
</dbReference>
<keyword evidence="2" id="KW-0433">Leucine-rich repeat</keyword>
<evidence type="ECO:0000313" key="12">
    <source>
        <dbReference type="Proteomes" id="UP001187192"/>
    </source>
</evidence>
<dbReference type="InterPro" id="IPR042197">
    <property type="entry name" value="Apaf_helical"/>
</dbReference>
<dbReference type="GO" id="GO:0043531">
    <property type="term" value="F:ADP binding"/>
    <property type="evidence" value="ECO:0007669"/>
    <property type="project" value="InterPro"/>
</dbReference>
<proteinExistence type="inferred from homology"/>
<evidence type="ECO:0000256" key="7">
    <source>
        <dbReference type="SAM" id="Coils"/>
    </source>
</evidence>
<dbReference type="SUPFAM" id="SSF52540">
    <property type="entry name" value="P-loop containing nucleoside triphosphate hydrolases"/>
    <property type="match status" value="1"/>
</dbReference>
<dbReference type="Pfam" id="PF23247">
    <property type="entry name" value="LRR_RPS2"/>
    <property type="match status" value="1"/>
</dbReference>
<feature type="domain" description="NB-ARC" evidence="8">
    <location>
        <begin position="163"/>
        <end position="331"/>
    </location>
</feature>
<dbReference type="Gene3D" id="3.80.10.10">
    <property type="entry name" value="Ribonuclease Inhibitor"/>
    <property type="match status" value="2"/>
</dbReference>
<dbReference type="Gene3D" id="1.10.10.10">
    <property type="entry name" value="Winged helix-like DNA-binding domain superfamily/Winged helix DNA-binding domain"/>
    <property type="match status" value="1"/>
</dbReference>
<keyword evidence="7" id="KW-0175">Coiled coil</keyword>
<dbReference type="InterPro" id="IPR058922">
    <property type="entry name" value="WHD_DRP"/>
</dbReference>
<comment type="similarity">
    <text evidence="1">Belongs to the disease resistance NB-LRR family.</text>
</comment>
<dbReference type="PANTHER" id="PTHR33463">
    <property type="entry name" value="NB-ARC DOMAIN-CONTAINING PROTEIN-RELATED"/>
    <property type="match status" value="1"/>
</dbReference>
<feature type="domain" description="Disease resistance protein At4g27190-like leucine-rich repeats" evidence="9">
    <location>
        <begin position="750"/>
        <end position="865"/>
    </location>
</feature>
<dbReference type="InterPro" id="IPR036388">
    <property type="entry name" value="WH-like_DNA-bd_sf"/>
</dbReference>
<dbReference type="GO" id="GO:0005524">
    <property type="term" value="F:ATP binding"/>
    <property type="evidence" value="ECO:0007669"/>
    <property type="project" value="UniProtKB-KW"/>
</dbReference>
<dbReference type="InterPro" id="IPR050905">
    <property type="entry name" value="Plant_NBS-LRR"/>
</dbReference>
<evidence type="ECO:0000259" key="10">
    <source>
        <dbReference type="Pfam" id="PF23559"/>
    </source>
</evidence>
<dbReference type="InterPro" id="IPR027417">
    <property type="entry name" value="P-loop_NTPase"/>
</dbReference>
<keyword evidence="5" id="KW-0611">Plant defense</keyword>
<dbReference type="FunFam" id="1.10.10.10:FF:000322">
    <property type="entry name" value="Probable disease resistance protein At1g63360"/>
    <property type="match status" value="1"/>
</dbReference>
<dbReference type="Pfam" id="PF23559">
    <property type="entry name" value="WHD_DRP"/>
    <property type="match status" value="1"/>
</dbReference>
<gene>
    <name evidence="11" type="ORF">TIFTF001_053227</name>
</gene>
<dbReference type="FunFam" id="1.10.8.430:FF:000003">
    <property type="entry name" value="Probable disease resistance protein At5g66910"/>
    <property type="match status" value="1"/>
</dbReference>
<dbReference type="GO" id="GO:0006952">
    <property type="term" value="P:defense response"/>
    <property type="evidence" value="ECO:0007669"/>
    <property type="project" value="UniProtKB-KW"/>
</dbReference>
<dbReference type="Proteomes" id="UP001187192">
    <property type="component" value="Unassembled WGS sequence"/>
</dbReference>
<feature type="coiled-coil region" evidence="7">
    <location>
        <begin position="39"/>
        <end position="95"/>
    </location>
</feature>
<dbReference type="EMBL" id="BTGU01012337">
    <property type="protein sequence ID" value="GMN74795.1"/>
    <property type="molecule type" value="Genomic_DNA"/>
</dbReference>
<dbReference type="PROSITE" id="PS51450">
    <property type="entry name" value="LRR"/>
    <property type="match status" value="1"/>
</dbReference>
<protein>
    <recommendedName>
        <fullName evidence="13">NB-ARC domain-containing protein</fullName>
    </recommendedName>
</protein>
<keyword evidence="12" id="KW-1185">Reference proteome</keyword>
<dbReference type="FunFam" id="3.40.50.300:FF:001091">
    <property type="entry name" value="Probable disease resistance protein At1g61300"/>
    <property type="match status" value="1"/>
</dbReference>
<keyword evidence="4" id="KW-0547">Nucleotide-binding</keyword>
<evidence type="ECO:0000256" key="2">
    <source>
        <dbReference type="ARBA" id="ARBA00022614"/>
    </source>
</evidence>